<evidence type="ECO:0000313" key="2">
    <source>
        <dbReference type="EMBL" id="KAK3784092.1"/>
    </source>
</evidence>
<dbReference type="PROSITE" id="PS50213">
    <property type="entry name" value="FAS1"/>
    <property type="match status" value="1"/>
</dbReference>
<dbReference type="PANTHER" id="PTHR10900:SF77">
    <property type="entry name" value="FI19380P1"/>
    <property type="match status" value="1"/>
</dbReference>
<dbReference type="InterPro" id="IPR000782">
    <property type="entry name" value="FAS1_domain"/>
</dbReference>
<keyword evidence="3" id="KW-1185">Reference proteome</keyword>
<dbReference type="SMART" id="SM00554">
    <property type="entry name" value="FAS1"/>
    <property type="match status" value="1"/>
</dbReference>
<dbReference type="Gene3D" id="2.30.180.10">
    <property type="entry name" value="FAS1 domain"/>
    <property type="match status" value="1"/>
</dbReference>
<dbReference type="SUPFAM" id="SSF82153">
    <property type="entry name" value="FAS1 domain"/>
    <property type="match status" value="1"/>
</dbReference>
<dbReference type="InterPro" id="IPR050904">
    <property type="entry name" value="Adhesion/Biosynth-related"/>
</dbReference>
<accession>A0AAE1ACE3</accession>
<dbReference type="InterPro" id="IPR036378">
    <property type="entry name" value="FAS1_dom_sf"/>
</dbReference>
<evidence type="ECO:0000259" key="1">
    <source>
        <dbReference type="PROSITE" id="PS50213"/>
    </source>
</evidence>
<dbReference type="AlphaFoldDB" id="A0AAE1ACE3"/>
<dbReference type="Proteomes" id="UP001283361">
    <property type="component" value="Unassembled WGS sequence"/>
</dbReference>
<dbReference type="PANTHER" id="PTHR10900">
    <property type="entry name" value="PERIOSTIN-RELATED"/>
    <property type="match status" value="1"/>
</dbReference>
<reference evidence="2" key="1">
    <citation type="journal article" date="2023" name="G3 (Bethesda)">
        <title>A reference genome for the long-term kleptoplast-retaining sea slug Elysia crispata morphotype clarki.</title>
        <authorList>
            <person name="Eastman K.E."/>
            <person name="Pendleton A.L."/>
            <person name="Shaikh M.A."/>
            <person name="Suttiyut T."/>
            <person name="Ogas R."/>
            <person name="Tomko P."/>
            <person name="Gavelis G."/>
            <person name="Widhalm J.R."/>
            <person name="Wisecaver J.H."/>
        </authorList>
    </citation>
    <scope>NUCLEOTIDE SEQUENCE</scope>
    <source>
        <strain evidence="2">ECLA1</strain>
    </source>
</reference>
<protein>
    <recommendedName>
        <fullName evidence="1">FAS1 domain-containing protein</fullName>
    </recommendedName>
</protein>
<organism evidence="2 3">
    <name type="scientific">Elysia crispata</name>
    <name type="common">lettuce slug</name>
    <dbReference type="NCBI Taxonomy" id="231223"/>
    <lineage>
        <taxon>Eukaryota</taxon>
        <taxon>Metazoa</taxon>
        <taxon>Spiralia</taxon>
        <taxon>Lophotrochozoa</taxon>
        <taxon>Mollusca</taxon>
        <taxon>Gastropoda</taxon>
        <taxon>Heterobranchia</taxon>
        <taxon>Euthyneura</taxon>
        <taxon>Panpulmonata</taxon>
        <taxon>Sacoglossa</taxon>
        <taxon>Placobranchoidea</taxon>
        <taxon>Plakobranchidae</taxon>
        <taxon>Elysia</taxon>
    </lineage>
</organism>
<dbReference type="Pfam" id="PF02469">
    <property type="entry name" value="Fasciclin"/>
    <property type="match status" value="1"/>
</dbReference>
<sequence>MPSLLGQLTTSPFSPRLMPPLPECRQISSLPLRAHTTELQKVLGYHVLLEDVKGLHKNGTGLLLDKVVMSSNGLPININVYRSINIRACSGSWYLHNADKSITVFAPYDAAFAKLSPGVVEYLLSHPQELKIVLRYHLVKQKTRYSISFRHTISFHSADRPHDRLMVFQDFATGDMKINTARIVQKDISAKNGVIHIKDEVLIPARVLLKIEGQGITIG</sequence>
<comment type="caution">
    <text evidence="2">The sequence shown here is derived from an EMBL/GenBank/DDBJ whole genome shotgun (WGS) entry which is preliminary data.</text>
</comment>
<dbReference type="GO" id="GO:0005615">
    <property type="term" value="C:extracellular space"/>
    <property type="evidence" value="ECO:0007669"/>
    <property type="project" value="TreeGrafter"/>
</dbReference>
<name>A0AAE1ACE3_9GAST</name>
<evidence type="ECO:0000313" key="3">
    <source>
        <dbReference type="Proteomes" id="UP001283361"/>
    </source>
</evidence>
<gene>
    <name evidence="2" type="ORF">RRG08_060519</name>
</gene>
<dbReference type="EMBL" id="JAWDGP010002312">
    <property type="protein sequence ID" value="KAK3784092.1"/>
    <property type="molecule type" value="Genomic_DNA"/>
</dbReference>
<feature type="domain" description="FAS1" evidence="1">
    <location>
        <begin position="61"/>
        <end position="202"/>
    </location>
</feature>
<proteinExistence type="predicted"/>